<keyword evidence="3" id="KW-0012">Acyltransferase</keyword>
<organism evidence="3 4">
    <name type="scientific">Allotamlana fucoidanivorans</name>
    <dbReference type="NCBI Taxonomy" id="2583814"/>
    <lineage>
        <taxon>Bacteria</taxon>
        <taxon>Pseudomonadati</taxon>
        <taxon>Bacteroidota</taxon>
        <taxon>Flavobacteriia</taxon>
        <taxon>Flavobacteriales</taxon>
        <taxon>Flavobacteriaceae</taxon>
        <taxon>Allotamlana</taxon>
    </lineage>
</organism>
<evidence type="ECO:0000313" key="3">
    <source>
        <dbReference type="EMBL" id="TNJ46951.1"/>
    </source>
</evidence>
<keyword evidence="3" id="KW-0808">Transferase</keyword>
<evidence type="ECO:0000256" key="1">
    <source>
        <dbReference type="SAM" id="Phobius"/>
    </source>
</evidence>
<dbReference type="GO" id="GO:0016747">
    <property type="term" value="F:acyltransferase activity, transferring groups other than amino-acyl groups"/>
    <property type="evidence" value="ECO:0007669"/>
    <property type="project" value="InterPro"/>
</dbReference>
<dbReference type="AlphaFoldDB" id="A0A5C4STL7"/>
<accession>A0A5C4STL7</accession>
<reference evidence="3 4" key="1">
    <citation type="submission" date="2019-05" db="EMBL/GenBank/DDBJ databases">
        <title>Tamlana fucoidanivorans sp. nov., isolated from the surface of algae collected from Fujian province in China.</title>
        <authorList>
            <person name="Li J."/>
        </authorList>
    </citation>
    <scope>NUCLEOTIDE SEQUENCE [LARGE SCALE GENOMIC DNA]</scope>
    <source>
        <strain evidence="3 4">CW2-9</strain>
    </source>
</reference>
<sequence>MSVSNLFNRPKQNFKVIDGIRAIAILWVIIFHSWLFQLNLFLETSQEVVKNKFLIWISRGDLGVDLFFVISGFLIGSILFKEYKKNSKLNFKKFYIRRFFRLIPVYIFAMVIGVYFLKGTVLDTWHLSWANLLYINNYITGSYMPWTWSLAIEEQFYIIIPFLIAFIFPLFKRKTLFFIILAIIPIVLKYHNSVIVHDFKIPFEGAFIDDAHLTWFWDYYVYTHLRYGGLLSGVIASYLYVFKSDNVINYFNEYVKFNNVLIVISFVLLILISSITLGQWTITENSIFENFPPVVGSWYEILHREIFCYIIAYLILTSLFFKGFAIKPLKSFLSLKIFYPIAQVSYSAYLFHEMFMFWYFPKAASYFKEMAMSESTIIVINGFVSMIVILLVAALMYLIIEQPFQRLRNKLTVNT</sequence>
<feature type="transmembrane region" description="Helical" evidence="1">
    <location>
        <begin position="302"/>
        <end position="325"/>
    </location>
</feature>
<feature type="transmembrane region" description="Helical" evidence="1">
    <location>
        <begin position="62"/>
        <end position="79"/>
    </location>
</feature>
<feature type="transmembrane region" description="Helical" evidence="1">
    <location>
        <begin position="260"/>
        <end position="282"/>
    </location>
</feature>
<feature type="transmembrane region" description="Helical" evidence="1">
    <location>
        <begin position="175"/>
        <end position="192"/>
    </location>
</feature>
<feature type="transmembrane region" description="Helical" evidence="1">
    <location>
        <begin position="20"/>
        <end position="42"/>
    </location>
</feature>
<feature type="transmembrane region" description="Helical" evidence="1">
    <location>
        <begin position="219"/>
        <end position="240"/>
    </location>
</feature>
<dbReference type="EMBL" id="VDCS01000001">
    <property type="protein sequence ID" value="TNJ46951.1"/>
    <property type="molecule type" value="Genomic_DNA"/>
</dbReference>
<keyword evidence="1" id="KW-0472">Membrane</keyword>
<comment type="caution">
    <text evidence="3">The sequence shown here is derived from an EMBL/GenBank/DDBJ whole genome shotgun (WGS) entry which is preliminary data.</text>
</comment>
<dbReference type="OrthoDB" id="290051at2"/>
<evidence type="ECO:0000259" key="2">
    <source>
        <dbReference type="Pfam" id="PF01757"/>
    </source>
</evidence>
<dbReference type="InterPro" id="IPR002656">
    <property type="entry name" value="Acyl_transf_3_dom"/>
</dbReference>
<proteinExistence type="predicted"/>
<dbReference type="RefSeq" id="WP_139694413.1">
    <property type="nucleotide sequence ID" value="NZ_CP074074.1"/>
</dbReference>
<dbReference type="Pfam" id="PF01757">
    <property type="entry name" value="Acyl_transf_3"/>
    <property type="match status" value="1"/>
</dbReference>
<feature type="transmembrane region" description="Helical" evidence="1">
    <location>
        <begin position="99"/>
        <end position="117"/>
    </location>
</feature>
<dbReference type="InterPro" id="IPR052728">
    <property type="entry name" value="O2_lipid_transport_reg"/>
</dbReference>
<protein>
    <submittedName>
        <fullName evidence="3">Acyltransferase</fullName>
    </submittedName>
</protein>
<feature type="domain" description="Acyltransferase 3" evidence="2">
    <location>
        <begin position="17"/>
        <end position="391"/>
    </location>
</feature>
<dbReference type="Proteomes" id="UP000308713">
    <property type="component" value="Unassembled WGS sequence"/>
</dbReference>
<feature type="transmembrane region" description="Helical" evidence="1">
    <location>
        <begin position="378"/>
        <end position="400"/>
    </location>
</feature>
<keyword evidence="1" id="KW-1133">Transmembrane helix</keyword>
<dbReference type="PANTHER" id="PTHR11161">
    <property type="entry name" value="O-ACYLTRANSFERASE"/>
    <property type="match status" value="1"/>
</dbReference>
<gene>
    <name evidence="3" type="ORF">FGF67_00010</name>
</gene>
<feature type="transmembrane region" description="Helical" evidence="1">
    <location>
        <begin position="337"/>
        <end position="358"/>
    </location>
</feature>
<feature type="transmembrane region" description="Helical" evidence="1">
    <location>
        <begin position="146"/>
        <end position="168"/>
    </location>
</feature>
<evidence type="ECO:0000313" key="4">
    <source>
        <dbReference type="Proteomes" id="UP000308713"/>
    </source>
</evidence>
<dbReference type="PANTHER" id="PTHR11161:SF12">
    <property type="entry name" value="ACYLTRANSFERASE 3 DOMAIN-CONTAINING PROTEIN-RELATED"/>
    <property type="match status" value="1"/>
</dbReference>
<keyword evidence="4" id="KW-1185">Reference proteome</keyword>
<name>A0A5C4STL7_9FLAO</name>
<keyword evidence="1" id="KW-0812">Transmembrane</keyword>